<name>Q4REZ8_TETNG</name>
<proteinExistence type="predicted"/>
<protein>
    <submittedName>
        <fullName evidence="2">(spotted green pufferfish) hypothetical protein</fullName>
    </submittedName>
</protein>
<dbReference type="AlphaFoldDB" id="Q4REZ8"/>
<feature type="transmembrane region" description="Helical" evidence="1">
    <location>
        <begin position="35"/>
        <end position="55"/>
    </location>
</feature>
<reference evidence="2" key="2">
    <citation type="submission" date="2004-02" db="EMBL/GenBank/DDBJ databases">
        <authorList>
            <consortium name="Genoscope"/>
            <consortium name="Whitehead Institute Centre for Genome Research"/>
        </authorList>
    </citation>
    <scope>NUCLEOTIDE SEQUENCE</scope>
</reference>
<organism evidence="2">
    <name type="scientific">Tetraodon nigroviridis</name>
    <name type="common">Spotted green pufferfish</name>
    <name type="synonym">Chelonodon nigroviridis</name>
    <dbReference type="NCBI Taxonomy" id="99883"/>
    <lineage>
        <taxon>Eukaryota</taxon>
        <taxon>Metazoa</taxon>
        <taxon>Chordata</taxon>
        <taxon>Craniata</taxon>
        <taxon>Vertebrata</taxon>
        <taxon>Euteleostomi</taxon>
        <taxon>Actinopterygii</taxon>
        <taxon>Neopterygii</taxon>
        <taxon>Teleostei</taxon>
        <taxon>Neoteleostei</taxon>
        <taxon>Acanthomorphata</taxon>
        <taxon>Eupercaria</taxon>
        <taxon>Tetraodontiformes</taxon>
        <taxon>Tetradontoidea</taxon>
        <taxon>Tetraodontidae</taxon>
        <taxon>Tetraodon</taxon>
    </lineage>
</organism>
<feature type="transmembrane region" description="Helical" evidence="1">
    <location>
        <begin position="70"/>
        <end position="89"/>
    </location>
</feature>
<dbReference type="KEGG" id="tng:GSTEN00035545G001"/>
<keyword evidence="1" id="KW-0472">Membrane</keyword>
<evidence type="ECO:0000313" key="2">
    <source>
        <dbReference type="EMBL" id="CAG13034.1"/>
    </source>
</evidence>
<accession>Q4REZ8</accession>
<sequence>MKKEDIANRSEIQTQRCKSASNYGCKKKRIKVPSYPEVTLVGLMLLVTLPIGASVKQSVPRVKISHRGKILTTSSTLLFILILFTLRCWNKTYSKWKYVGQL</sequence>
<evidence type="ECO:0000256" key="1">
    <source>
        <dbReference type="SAM" id="Phobius"/>
    </source>
</evidence>
<keyword evidence="1" id="KW-0812">Transmembrane</keyword>
<comment type="caution">
    <text evidence="2">The sequence shown here is derived from an EMBL/GenBank/DDBJ whole genome shotgun (WGS) entry which is preliminary data.</text>
</comment>
<reference evidence="2" key="1">
    <citation type="journal article" date="2004" name="Nature">
        <title>Genome duplication in the teleost fish Tetraodon nigroviridis reveals the early vertebrate proto-karyotype.</title>
        <authorList>
            <person name="Jaillon O."/>
            <person name="Aury J.-M."/>
            <person name="Brunet F."/>
            <person name="Petit J.-L."/>
            <person name="Stange-Thomann N."/>
            <person name="Mauceli E."/>
            <person name="Bouneau L."/>
            <person name="Fischer C."/>
            <person name="Ozouf-Costaz C."/>
            <person name="Bernot A."/>
            <person name="Nicaud S."/>
            <person name="Jaffe D."/>
            <person name="Fisher S."/>
            <person name="Lutfalla G."/>
            <person name="Dossat C."/>
            <person name="Segurens B."/>
            <person name="Dasilva C."/>
            <person name="Salanoubat M."/>
            <person name="Levy M."/>
            <person name="Boudet N."/>
            <person name="Castellano S."/>
            <person name="Anthouard V."/>
            <person name="Jubin C."/>
            <person name="Castelli V."/>
            <person name="Katinka M."/>
            <person name="Vacherie B."/>
            <person name="Biemont C."/>
            <person name="Skalli Z."/>
            <person name="Cattolico L."/>
            <person name="Poulain J."/>
            <person name="De Berardinis V."/>
            <person name="Cruaud C."/>
            <person name="Duprat S."/>
            <person name="Brottier P."/>
            <person name="Coutanceau J.-P."/>
            <person name="Gouzy J."/>
            <person name="Parra G."/>
            <person name="Lardier G."/>
            <person name="Chapple C."/>
            <person name="McKernan K.J."/>
            <person name="McEwan P."/>
            <person name="Bosak S."/>
            <person name="Kellis M."/>
            <person name="Volff J.-N."/>
            <person name="Guigo R."/>
            <person name="Zody M.C."/>
            <person name="Mesirov J."/>
            <person name="Lindblad-Toh K."/>
            <person name="Birren B."/>
            <person name="Nusbaum C."/>
            <person name="Kahn D."/>
            <person name="Robinson-Rechavi M."/>
            <person name="Laudet V."/>
            <person name="Schachter V."/>
            <person name="Quetier F."/>
            <person name="Saurin W."/>
            <person name="Scarpelli C."/>
            <person name="Wincker P."/>
            <person name="Lander E.S."/>
            <person name="Weissenbach J."/>
            <person name="Roest Crollius H."/>
        </authorList>
    </citation>
    <scope>NUCLEOTIDE SEQUENCE [LARGE SCALE GENOMIC DNA]</scope>
</reference>
<dbReference type="EMBL" id="CAAE01015122">
    <property type="protein sequence ID" value="CAG13034.1"/>
    <property type="molecule type" value="Genomic_DNA"/>
</dbReference>
<keyword evidence="1" id="KW-1133">Transmembrane helix</keyword>
<gene>
    <name evidence="2" type="ORF">GSTENG00035545001</name>
</gene>